<dbReference type="InterPro" id="IPR024481">
    <property type="entry name" value="Helicase_Sen1_N"/>
</dbReference>
<dbReference type="PANTHER" id="PTHR10887:SF495">
    <property type="entry name" value="HELICASE SENATAXIN ISOFORM X1-RELATED"/>
    <property type="match status" value="1"/>
</dbReference>
<evidence type="ECO:0000259" key="9">
    <source>
        <dbReference type="Pfam" id="PF13086"/>
    </source>
</evidence>
<dbReference type="InterPro" id="IPR027417">
    <property type="entry name" value="P-loop_NTPase"/>
</dbReference>
<keyword evidence="13" id="KW-1185">Reference proteome</keyword>
<keyword evidence="3" id="KW-0378">Hydrolase</keyword>
<dbReference type="GO" id="GO:0006369">
    <property type="term" value="P:termination of RNA polymerase II transcription"/>
    <property type="evidence" value="ECO:0007669"/>
    <property type="project" value="TreeGrafter"/>
</dbReference>
<feature type="compositionally biased region" description="Low complexity" evidence="7">
    <location>
        <begin position="1"/>
        <end position="13"/>
    </location>
</feature>
<dbReference type="PANTHER" id="PTHR10887">
    <property type="entry name" value="DNA2/NAM7 HELICASE FAMILY"/>
    <property type="match status" value="1"/>
</dbReference>
<dbReference type="GO" id="GO:0016787">
    <property type="term" value="F:hydrolase activity"/>
    <property type="evidence" value="ECO:0007669"/>
    <property type="project" value="UniProtKB-KW"/>
</dbReference>
<dbReference type="OMA" id="TYRFFNV"/>
<dbReference type="CDD" id="cd18042">
    <property type="entry name" value="DEXXQc_SETX"/>
    <property type="match status" value="1"/>
</dbReference>
<keyword evidence="2" id="KW-0547">Nucleotide-binding</keyword>
<evidence type="ECO:0000259" key="8">
    <source>
        <dbReference type="Pfam" id="PF12726"/>
    </source>
</evidence>
<evidence type="ECO:0000256" key="3">
    <source>
        <dbReference type="ARBA" id="ARBA00022801"/>
    </source>
</evidence>
<comment type="similarity">
    <text evidence="1">Belongs to the DNA2/NAM7 helicase family.</text>
</comment>
<evidence type="ECO:0000256" key="4">
    <source>
        <dbReference type="ARBA" id="ARBA00022806"/>
    </source>
</evidence>
<feature type="region of interest" description="Disordered" evidence="7">
    <location>
        <begin position="1169"/>
        <end position="1264"/>
    </location>
</feature>
<evidence type="ECO:0008006" key="14">
    <source>
        <dbReference type="Google" id="ProtNLM"/>
    </source>
</evidence>
<feature type="domain" description="DNA2/NAM7 helicase helicase" evidence="9">
    <location>
        <begin position="1531"/>
        <end position="1814"/>
    </location>
</feature>
<feature type="region of interest" description="Disordered" evidence="7">
    <location>
        <begin position="1"/>
        <end position="43"/>
    </location>
</feature>
<feature type="compositionally biased region" description="Basic and acidic residues" evidence="7">
    <location>
        <begin position="2112"/>
        <end position="2126"/>
    </location>
</feature>
<gene>
    <name evidence="12" type="ORF">K437DRAFT_232872</name>
</gene>
<dbReference type="CDD" id="cd18808">
    <property type="entry name" value="SF1_C_Upf1"/>
    <property type="match status" value="1"/>
</dbReference>
<feature type="compositionally biased region" description="Polar residues" evidence="7">
    <location>
        <begin position="2302"/>
        <end position="2311"/>
    </location>
</feature>
<dbReference type="GeneID" id="25262832"/>
<feature type="coiled-coil region" evidence="6">
    <location>
        <begin position="1666"/>
        <end position="1693"/>
    </location>
</feature>
<evidence type="ECO:0000313" key="12">
    <source>
        <dbReference type="EMBL" id="KDN52050.1"/>
    </source>
</evidence>
<dbReference type="GO" id="GO:0005524">
    <property type="term" value="F:ATP binding"/>
    <property type="evidence" value="ECO:0007669"/>
    <property type="project" value="UniProtKB-KW"/>
</dbReference>
<dbReference type="Pfam" id="PF12726">
    <property type="entry name" value="SEN1_N"/>
    <property type="match status" value="1"/>
</dbReference>
<feature type="compositionally biased region" description="Low complexity" evidence="7">
    <location>
        <begin position="1226"/>
        <end position="1251"/>
    </location>
</feature>
<dbReference type="Pfam" id="PF13086">
    <property type="entry name" value="AAA_11"/>
    <property type="match status" value="1"/>
</dbReference>
<dbReference type="SUPFAM" id="SSF52540">
    <property type="entry name" value="P-loop containing nucleoside triphosphate hydrolases"/>
    <property type="match status" value="1"/>
</dbReference>
<evidence type="ECO:0000256" key="1">
    <source>
        <dbReference type="ARBA" id="ARBA00007913"/>
    </source>
</evidence>
<proteinExistence type="inferred from homology"/>
<feature type="region of interest" description="Disordered" evidence="7">
    <location>
        <begin position="2098"/>
        <end position="2224"/>
    </location>
</feature>
<dbReference type="FunCoup" id="A0A066WN41">
    <property type="interactions" value="77"/>
</dbReference>
<feature type="compositionally biased region" description="Polar residues" evidence="7">
    <location>
        <begin position="1179"/>
        <end position="1201"/>
    </location>
</feature>
<dbReference type="InterPro" id="IPR047187">
    <property type="entry name" value="SF1_C_Upf1"/>
</dbReference>
<evidence type="ECO:0000256" key="2">
    <source>
        <dbReference type="ARBA" id="ARBA00022741"/>
    </source>
</evidence>
<dbReference type="RefSeq" id="XP_013244905.1">
    <property type="nucleotide sequence ID" value="XM_013389451.1"/>
</dbReference>
<feature type="region of interest" description="Disordered" evidence="7">
    <location>
        <begin position="2264"/>
        <end position="2333"/>
    </location>
</feature>
<dbReference type="HOGENOM" id="CLU_000459_1_0_1"/>
<dbReference type="Pfam" id="PF23576">
    <property type="entry name" value="SEN1_barrel"/>
    <property type="match status" value="1"/>
</dbReference>
<dbReference type="EMBL" id="JMSN01000014">
    <property type="protein sequence ID" value="KDN52050.1"/>
    <property type="molecule type" value="Genomic_DNA"/>
</dbReference>
<sequence length="2333" mass="256049">MEAASASSSTRSAGLIGAAPSTPTNRIDEETGRPISPIAGLTSNGRRNYESSAAILTDTDQDANGVTLEDALEQLVDDALANPRNTKPYSRLIPEASKLLNANFQASTSSSTSPLASSGTHMFCAKAGALHNRKLHAAMMRIFSFKLASIMEQWIQTLWKSIFSCKDCYMEYLEAKERLNETISKVYPRTNVEQLLEHIESSEADYALHQMDEAEAAGSNPLESFSADQIFALGHILATTSTKASSLLQKLKNAILGLAGPSSLQSSASLHRYPQIAHELTPGLLSLLLVDDDTHTLQSWAQAQLHGLSTTTISTERSEKFIRRNPMFEAFIRSLLVRVGSTDGVNVTGEKRQAIWQVVTHILHFIPNAASSFASHVAGSLSTTGAFFSDVLKCYRLVLDALGPGFWRLAGANKDAEYPHVLLAIILDNTQLLPAIEHCATSQVFVRANSSQTNGGKARDGGGGAQNPALMWMLVHARSLQEEGCEHAFKDALKILANFLLEKLQQAHFAVSIRTQAMFAGISVLSTLLSESVSNARVPSFTRNAHTLAILDAANMYAPTLVGIGLRGRMPNSQERLGIQSSLCSSARKLLRMLLEMDARKIKKDIGVLSQIAQDHLKAWKGRYKERADGSIMNAQGPSAKDVLSEAAEGSSRYKYPHASICKGLWDECYATVANGSVGMLALETLLPPLALLAPFIEPTPATLVALQEGQALPEYKVYRLAIRTAIERVSSALLAVRQGFSNAVEELSMMMSEDNLTALCTSLAESLIMLNLSPDDGMHLSAQNLVRAAFTNATMRVDCFRSLLHSNPDGAFKGICKFLEAFIQAAEESVEANALAKWVIRSLADVLDVLCETNDGLLRDDTDMSLLSDVSPRAAVAAYLPRLWSLMCKSVSVIFQRTPKWSATISKSEMVAWFRDVTLFATEVVEQVKTVQDALASAEMRQGEEGPNENVDALTLELVLPLEKAMAWLRLNDEEIMHETLNFVIKALACFSGKTVELPADTRGKMLEFVNSQMQIEDANKRMTLLSINELSNLKHHIDPRSKPVEIIAIESDSDSDSGDAQPRLLKSKDVSSALKKQKGLKQSSLKDSTWWGAATAVGARSKAVIVAKPKVCSEQQSKLDFKQTLALRAREGRLDTPSVYHRPTSSHQSQAHVNKLKAVSALRVPSNLRDADEAPSSKISQLRQEFRSSNAARPTTATFGRNKRPIAPPTTGPAWEVPTKGPKASSAVPSVATVASGSKSGAKGQGDSESSSDESQGDDGEEVKGLASLRASIIKKTFIPKKAPEVKVKLLEDDRLRQTIREQEELERKRRLRAPPDFSSLHQSLLSWDFHETADAPPRNGRPRAIPSTFSSAEEYMTVFGPLLLMECWAQLQQAKEEMNASRTVAIEVTSRSNVDAFADINAIYTNRNSKLDLRENDIVFLRELQSETGRQRIVLAKVQSYRKHNLGHQVVLRACLRHNTAGMNSAVAARTRWEVGPLFSLATIHRECAALLCAPYLDLRQQIFRGLLAPKPVLDDDELRRTMEVYDLNSPQATAILGSLHAEGFSLIQGPPGTGKTKTICGLIAKFISDRAPARHSVSIDPMMRSTLGPNAKILICAPSNAAIDELVKRVKMGLPSESGQLLRPKIIRLGRDESMNVEVKDVSLEFLLDQAVSGIKDGGTDALALQEDIRNLQTQRQVKQAELEEARMSGDTVKVNALQAHVRLLMSKRTTLMSKLDEVKDQQKADARQREAERRKIRQQIVMEADIICSTLSAAGHEILSSLGVDFETVVIDEAAQAVELSTLIPLRYGCKRCILVGDPNQLPPTVLSKPAERLHYNQSLFVRLFRPHAVYLLSIQYRMHPSISRFPSSRFYNDELQDGPDMAIKTMQPWHQDSLTPPYCFFDVRGNETKGKFHSLMNVKEAQVAQATYERLRSTWPQEDFSFRIGIVSMYKAQVEELRRVFATRYGAGILSKIDFNTVDGFQGQEKDIIILSCVRGGPQATIGFLNDIRRVNVAITRARSSLFILGNTELLRQNDTWAALIERSAQAGLLKSVTPGYFSQHFIPPPVTGSIQVPARKRSPTKKDSAKSSSTVKQVVPARVQRAAAALAFQSKVSSASHGTQAKAELALEKNARKTMRSEEGEIDESELYIPQKKARLESASDRVPQAAQQQPFPDTSAKPAIPPRNIKPRVLPRDVQPRSPPRDAKPKSPPCNDTRSAQLRVRPDDLQSKPAVNGNAVMPPAIARAERPHHPGHMDSRLKPLTLPPTVNARIPMLTHRPSAPASSTPIQPHLAAPQGSTSSFPTIPVSVRPPTAAHGQTSQNRASAASRKALFAPSRRSFPPRPQHQ</sequence>
<dbReference type="Pfam" id="PF13087">
    <property type="entry name" value="AAA_12"/>
    <property type="match status" value="1"/>
</dbReference>
<feature type="domain" description="DNA2/NAM7 helicase-like C-terminal" evidence="10">
    <location>
        <begin position="1821"/>
        <end position="2014"/>
    </location>
</feature>
<dbReference type="InParanoid" id="A0A066WN41"/>
<dbReference type="InterPro" id="IPR045055">
    <property type="entry name" value="DNA2/NAM7-like"/>
</dbReference>
<name>A0A066WN41_TILAU</name>
<keyword evidence="4" id="KW-0347">Helicase</keyword>
<comment type="caution">
    <text evidence="12">The sequence shown here is derived from an EMBL/GenBank/DDBJ whole genome shotgun (WGS) entry which is preliminary data.</text>
</comment>
<feature type="domain" description="Helicase SEN1 beta-barrel" evidence="11">
    <location>
        <begin position="1384"/>
        <end position="1477"/>
    </location>
</feature>
<dbReference type="STRING" id="1037660.A0A066WN41"/>
<feature type="compositionally biased region" description="Acidic residues" evidence="7">
    <location>
        <begin position="1252"/>
        <end position="1263"/>
    </location>
</feature>
<evidence type="ECO:0000256" key="5">
    <source>
        <dbReference type="ARBA" id="ARBA00022840"/>
    </source>
</evidence>
<dbReference type="GO" id="GO:0001147">
    <property type="term" value="F:transcription termination site sequence-specific DNA binding"/>
    <property type="evidence" value="ECO:0007669"/>
    <property type="project" value="TreeGrafter"/>
</dbReference>
<dbReference type="FunFam" id="3.40.50.300:FF:000326">
    <property type="entry name" value="P-loop containing nucleoside triphosphate hydrolase"/>
    <property type="match status" value="1"/>
</dbReference>
<dbReference type="InterPro" id="IPR041679">
    <property type="entry name" value="DNA2/NAM7-like_C"/>
</dbReference>
<feature type="compositionally biased region" description="Basic and acidic residues" evidence="7">
    <location>
        <begin position="2178"/>
        <end position="2193"/>
    </location>
</feature>
<dbReference type="GO" id="GO:0016604">
    <property type="term" value="C:nuclear body"/>
    <property type="evidence" value="ECO:0007669"/>
    <property type="project" value="TreeGrafter"/>
</dbReference>
<dbReference type="InterPro" id="IPR041677">
    <property type="entry name" value="DNA2/NAM7_AAA_11"/>
</dbReference>
<dbReference type="OrthoDB" id="6513042at2759"/>
<organism evidence="12 13">
    <name type="scientific">Tilletiaria anomala (strain ATCC 24038 / CBS 436.72 / UBC 951)</name>
    <dbReference type="NCBI Taxonomy" id="1037660"/>
    <lineage>
        <taxon>Eukaryota</taxon>
        <taxon>Fungi</taxon>
        <taxon>Dikarya</taxon>
        <taxon>Basidiomycota</taxon>
        <taxon>Ustilaginomycotina</taxon>
        <taxon>Exobasidiomycetes</taxon>
        <taxon>Georgefischeriales</taxon>
        <taxon>Tilletiariaceae</taxon>
        <taxon>Tilletiaria</taxon>
    </lineage>
</organism>
<evidence type="ECO:0000313" key="13">
    <source>
        <dbReference type="Proteomes" id="UP000027361"/>
    </source>
</evidence>
<protein>
    <recommendedName>
        <fullName evidence="14">AAA+ ATPase domain-containing protein</fullName>
    </recommendedName>
</protein>
<reference evidence="12 13" key="1">
    <citation type="submission" date="2014-05" db="EMBL/GenBank/DDBJ databases">
        <title>Draft genome sequence of a rare smut relative, Tilletiaria anomala UBC 951.</title>
        <authorList>
            <consortium name="DOE Joint Genome Institute"/>
            <person name="Toome M."/>
            <person name="Kuo A."/>
            <person name="Henrissat B."/>
            <person name="Lipzen A."/>
            <person name="Tritt A."/>
            <person name="Yoshinaga Y."/>
            <person name="Zane M."/>
            <person name="Barry K."/>
            <person name="Grigoriev I.V."/>
            <person name="Spatafora J.W."/>
            <person name="Aimea M.C."/>
        </authorList>
    </citation>
    <scope>NUCLEOTIDE SEQUENCE [LARGE SCALE GENOMIC DNA]</scope>
    <source>
        <strain evidence="12 13">UBC 951</strain>
    </source>
</reference>
<dbReference type="GO" id="GO:0004386">
    <property type="term" value="F:helicase activity"/>
    <property type="evidence" value="ECO:0007669"/>
    <property type="project" value="UniProtKB-KW"/>
</dbReference>
<evidence type="ECO:0000259" key="11">
    <source>
        <dbReference type="Pfam" id="PF23576"/>
    </source>
</evidence>
<evidence type="ECO:0000256" key="6">
    <source>
        <dbReference type="SAM" id="Coils"/>
    </source>
</evidence>
<accession>A0A066WN41</accession>
<keyword evidence="5" id="KW-0067">ATP-binding</keyword>
<feature type="domain" description="Helicase Sen1 N-terminal" evidence="8">
    <location>
        <begin position="154"/>
        <end position="981"/>
    </location>
</feature>
<evidence type="ECO:0000256" key="7">
    <source>
        <dbReference type="SAM" id="MobiDB-lite"/>
    </source>
</evidence>
<dbReference type="Proteomes" id="UP000027361">
    <property type="component" value="Unassembled WGS sequence"/>
</dbReference>
<dbReference type="InterPro" id="IPR056474">
    <property type="entry name" value="SEN1_barrel"/>
</dbReference>
<evidence type="ECO:0000259" key="10">
    <source>
        <dbReference type="Pfam" id="PF13087"/>
    </source>
</evidence>
<dbReference type="Gene3D" id="3.40.50.300">
    <property type="entry name" value="P-loop containing nucleotide triphosphate hydrolases"/>
    <property type="match status" value="2"/>
</dbReference>
<keyword evidence="6" id="KW-0175">Coiled coil</keyword>
<feature type="region of interest" description="Disordered" evidence="7">
    <location>
        <begin position="2055"/>
        <end position="2080"/>
    </location>
</feature>
<dbReference type="GO" id="GO:0005694">
    <property type="term" value="C:chromosome"/>
    <property type="evidence" value="ECO:0007669"/>
    <property type="project" value="UniProtKB-ARBA"/>
</dbReference>